<dbReference type="EMBL" id="VSRR010004267">
    <property type="protein sequence ID" value="MPC39128.1"/>
    <property type="molecule type" value="Genomic_DNA"/>
</dbReference>
<organism evidence="1 2">
    <name type="scientific">Portunus trituberculatus</name>
    <name type="common">Swimming crab</name>
    <name type="synonym">Neptunus trituberculatus</name>
    <dbReference type="NCBI Taxonomy" id="210409"/>
    <lineage>
        <taxon>Eukaryota</taxon>
        <taxon>Metazoa</taxon>
        <taxon>Ecdysozoa</taxon>
        <taxon>Arthropoda</taxon>
        <taxon>Crustacea</taxon>
        <taxon>Multicrustacea</taxon>
        <taxon>Malacostraca</taxon>
        <taxon>Eumalacostraca</taxon>
        <taxon>Eucarida</taxon>
        <taxon>Decapoda</taxon>
        <taxon>Pleocyemata</taxon>
        <taxon>Brachyura</taxon>
        <taxon>Eubrachyura</taxon>
        <taxon>Portunoidea</taxon>
        <taxon>Portunidae</taxon>
        <taxon>Portuninae</taxon>
        <taxon>Portunus</taxon>
    </lineage>
</organism>
<comment type="caution">
    <text evidence="1">The sequence shown here is derived from an EMBL/GenBank/DDBJ whole genome shotgun (WGS) entry which is preliminary data.</text>
</comment>
<evidence type="ECO:0000313" key="2">
    <source>
        <dbReference type="Proteomes" id="UP000324222"/>
    </source>
</evidence>
<gene>
    <name evidence="1" type="ORF">E2C01_032649</name>
</gene>
<accession>A0A5B7F1J4</accession>
<keyword evidence="2" id="KW-1185">Reference proteome</keyword>
<dbReference type="Proteomes" id="UP000324222">
    <property type="component" value="Unassembled WGS sequence"/>
</dbReference>
<sequence length="75" mass="8638">MLEVHRCGVAVGTGRGRKRMVLRPWDSECHYCRDLLFTELLVQVLFRQAASFRYSSLVNGEVLEEHGGLARQYLI</sequence>
<proteinExistence type="predicted"/>
<evidence type="ECO:0000313" key="1">
    <source>
        <dbReference type="EMBL" id="MPC39128.1"/>
    </source>
</evidence>
<dbReference type="AlphaFoldDB" id="A0A5B7F1J4"/>
<name>A0A5B7F1J4_PORTR</name>
<protein>
    <submittedName>
        <fullName evidence="1">Uncharacterized protein</fullName>
    </submittedName>
</protein>
<reference evidence="1 2" key="1">
    <citation type="submission" date="2019-05" db="EMBL/GenBank/DDBJ databases">
        <title>Another draft genome of Portunus trituberculatus and its Hox gene families provides insights of decapod evolution.</title>
        <authorList>
            <person name="Jeong J.-H."/>
            <person name="Song I."/>
            <person name="Kim S."/>
            <person name="Choi T."/>
            <person name="Kim D."/>
            <person name="Ryu S."/>
            <person name="Kim W."/>
        </authorList>
    </citation>
    <scope>NUCLEOTIDE SEQUENCE [LARGE SCALE GENOMIC DNA]</scope>
    <source>
        <tissue evidence="1">Muscle</tissue>
    </source>
</reference>